<dbReference type="InterPro" id="IPR005537">
    <property type="entry name" value="RAMP_III_fam"/>
</dbReference>
<dbReference type="OMA" id="QYQERDG"/>
<dbReference type="EMBL" id="CP012173">
    <property type="protein sequence ID" value="AKV76431.1"/>
    <property type="molecule type" value="Genomic_DNA"/>
</dbReference>
<gene>
    <name evidence="3" type="ORF">HA72_1161</name>
    <name evidence="4" type="ORF">MsedA_1178</name>
    <name evidence="5" type="ORF">MsedB_1180</name>
    <name evidence="6" type="ORF">MsedC_1178</name>
    <name evidence="7" type="ORF">MsedD_1179</name>
    <name evidence="8" type="ORF">MsedE_1181</name>
</gene>
<evidence type="ECO:0000259" key="2">
    <source>
        <dbReference type="Pfam" id="PF03787"/>
    </source>
</evidence>
<dbReference type="InterPro" id="IPR052216">
    <property type="entry name" value="CRISPR_Csm3_endoribonuclease"/>
</dbReference>
<feature type="domain" description="CRISPR type III-associated protein" evidence="2">
    <location>
        <begin position="21"/>
        <end position="218"/>
    </location>
</feature>
<evidence type="ECO:0000313" key="5">
    <source>
        <dbReference type="EMBL" id="AKV76431.1"/>
    </source>
</evidence>
<dbReference type="EMBL" id="CP012176">
    <property type="protein sequence ID" value="AKV83169.1"/>
    <property type="molecule type" value="Genomic_DNA"/>
</dbReference>
<accession>A0A088E5M6</accession>
<dbReference type="InterPro" id="IPR013411">
    <property type="entry name" value="CRISPR-assoc_RAMP_Csx7"/>
</dbReference>
<evidence type="ECO:0000313" key="6">
    <source>
        <dbReference type="EMBL" id="AKV78683.1"/>
    </source>
</evidence>
<keyword evidence="1" id="KW-0051">Antiviral defense</keyword>
<dbReference type="EMBL" id="CP012175">
    <property type="protein sequence ID" value="AKV80928.1"/>
    <property type="molecule type" value="Genomic_DNA"/>
</dbReference>
<organism evidence="3 9">
    <name type="scientific">Metallosphaera sedula</name>
    <dbReference type="NCBI Taxonomy" id="43687"/>
    <lineage>
        <taxon>Archaea</taxon>
        <taxon>Thermoproteota</taxon>
        <taxon>Thermoprotei</taxon>
        <taxon>Sulfolobales</taxon>
        <taxon>Sulfolobaceae</taxon>
        <taxon>Metallosphaera</taxon>
    </lineage>
</organism>
<evidence type="ECO:0000313" key="14">
    <source>
        <dbReference type="Proteomes" id="UP000068832"/>
    </source>
</evidence>
<dbReference type="GO" id="GO:0051607">
    <property type="term" value="P:defense response to virus"/>
    <property type="evidence" value="ECO:0007669"/>
    <property type="project" value="UniProtKB-KW"/>
</dbReference>
<proteinExistence type="predicted"/>
<evidence type="ECO:0000313" key="12">
    <source>
        <dbReference type="Proteomes" id="UP000062398"/>
    </source>
</evidence>
<evidence type="ECO:0000313" key="3">
    <source>
        <dbReference type="EMBL" id="AIM27308.1"/>
    </source>
</evidence>
<evidence type="ECO:0000256" key="1">
    <source>
        <dbReference type="ARBA" id="ARBA00023118"/>
    </source>
</evidence>
<reference evidence="8 10" key="3">
    <citation type="submission" date="2015-07" db="EMBL/GenBank/DDBJ databases">
        <title>Physiological, transcriptional responses and genome re-sequencing of acid resistant extremely thermoacidophilic Metallosphaera sedula SARC-M1.</title>
        <authorList>
            <person name="Ai C."/>
            <person name="McCarthy S."/>
            <person name="Eckrich V."/>
            <person name="Rudrappa D."/>
            <person name="Qiu G."/>
            <person name="Blum P."/>
        </authorList>
    </citation>
    <scope>NUCLEOTIDE SEQUENCE [LARGE SCALE GENOMIC DNA]</scope>
    <source>
        <strain evidence="8 10">SARC-M1</strain>
    </source>
</reference>
<evidence type="ECO:0000313" key="4">
    <source>
        <dbReference type="EMBL" id="AKV74192.1"/>
    </source>
</evidence>
<reference evidence="3 9" key="1">
    <citation type="journal article" date="2014" name="J. Bacteriol.">
        <title>Role of an Archaeal PitA Transporter in the Copper and Arsenic Resistance of Metallosphaera sedula, an Extreme Thermoacidophile.</title>
        <authorList>
            <person name="McCarthy S."/>
            <person name="Ai C."/>
            <person name="Wheaton G."/>
            <person name="Tevatia R."/>
            <person name="Eckrich V."/>
            <person name="Kelly R."/>
            <person name="Blum P."/>
        </authorList>
    </citation>
    <scope>NUCLEOTIDE SEQUENCE [LARGE SCALE GENOMIC DNA]</scope>
    <source>
        <strain evidence="3 9">CuR1</strain>
    </source>
</reference>
<dbReference type="Proteomes" id="UP000062398">
    <property type="component" value="Chromosome"/>
</dbReference>
<dbReference type="RefSeq" id="WP_012021109.1">
    <property type="nucleotide sequence ID" value="NZ_AP019770.1"/>
</dbReference>
<dbReference type="Proteomes" id="UP000068832">
    <property type="component" value="Chromosome"/>
</dbReference>
<dbReference type="EMBL" id="CP012174">
    <property type="protein sequence ID" value="AKV78683.1"/>
    <property type="molecule type" value="Genomic_DNA"/>
</dbReference>
<evidence type="ECO:0000313" key="8">
    <source>
        <dbReference type="EMBL" id="AKV83169.1"/>
    </source>
</evidence>
<dbReference type="PATRIC" id="fig|43687.5.peg.1253"/>
<dbReference type="PANTHER" id="PTHR35579:SF6">
    <property type="entry name" value="DUF324 DOMAIN-CONTAINING PROTEIN"/>
    <property type="match status" value="1"/>
</dbReference>
<name>A0A088E5M6_9CREN</name>
<dbReference type="EMBL" id="CP008822">
    <property type="protein sequence ID" value="AIM27308.1"/>
    <property type="molecule type" value="Genomic_DNA"/>
</dbReference>
<dbReference type="Pfam" id="PF03787">
    <property type="entry name" value="RAMPs"/>
    <property type="match status" value="1"/>
</dbReference>
<evidence type="ECO:0000313" key="13">
    <source>
        <dbReference type="Proteomes" id="UP000062475"/>
    </source>
</evidence>
<dbReference type="GeneID" id="91755646"/>
<dbReference type="Proteomes" id="UP000061362">
    <property type="component" value="Chromosome"/>
</dbReference>
<evidence type="ECO:0000313" key="9">
    <source>
        <dbReference type="Proteomes" id="UP000029084"/>
    </source>
</evidence>
<dbReference type="Proteomes" id="UP000062475">
    <property type="component" value="Chromosome"/>
</dbReference>
<evidence type="ECO:0000313" key="10">
    <source>
        <dbReference type="Proteomes" id="UP000056255"/>
    </source>
</evidence>
<sequence>MEMYLIRKDVIKRVVVFQGVLRADSPVLVSTGERGPIKEVIRDADGNPYIPGSSWKGVFRSAGERIARERGLTVCSGLTNDSCLRKYQKERDFMNALRQGQQQLPTAMEIAWNYTCLNCKVFGTMSILGQVRFMDSVSADYRVNNRTMIAISRKDGSVAGKALVTLEYLDVGSHFPFTLYTYNLPNYALGYLIRIMEDIHKHLVQVGGNKSRGFGFLSFEKLSMNIMVPENSTVEHLPKLDDDDVDVKINAKELRDLPGDRFFELTSPLKEAFKNARISYPR</sequence>
<dbReference type="EMBL" id="CP012172">
    <property type="protein sequence ID" value="AKV74192.1"/>
    <property type="molecule type" value="Genomic_DNA"/>
</dbReference>
<dbReference type="AlphaFoldDB" id="A0A088E5M6"/>
<dbReference type="Proteomes" id="UP000056255">
    <property type="component" value="Chromosome"/>
</dbReference>
<dbReference type="PANTHER" id="PTHR35579">
    <property type="entry name" value="CRISPR SYSTEM CMS ENDORIBONUCLEASE CSM3"/>
    <property type="match status" value="1"/>
</dbReference>
<dbReference type="NCBIfam" id="TIGR02581">
    <property type="entry name" value="cas_cyan_RAMP"/>
    <property type="match status" value="1"/>
</dbReference>
<evidence type="ECO:0000313" key="11">
    <source>
        <dbReference type="Proteomes" id="UP000061362"/>
    </source>
</evidence>
<evidence type="ECO:0000313" key="7">
    <source>
        <dbReference type="EMBL" id="AKV80928.1"/>
    </source>
</evidence>
<protein>
    <submittedName>
        <fullName evidence="4">CRISPR-associated protein Csx7</fullName>
    </submittedName>
    <submittedName>
        <fullName evidence="3">CRISPR-associated protein, Csx7 family</fullName>
    </submittedName>
</protein>
<dbReference type="Proteomes" id="UP000029084">
    <property type="component" value="Chromosome"/>
</dbReference>
<reference evidence="11 12" key="2">
    <citation type="journal article" date="2015" name="Genome Announc.">
        <title>Complete Genome Sequences of Evolved Arsenate-Resistant Metallosphaera sedula Strains.</title>
        <authorList>
            <person name="Ai C."/>
            <person name="McCarthy S."/>
            <person name="Schackwitz W."/>
            <person name="Martin J."/>
            <person name="Lipzen A."/>
            <person name="Blum P."/>
        </authorList>
    </citation>
    <scope>NUCLEOTIDE SEQUENCE [LARGE SCALE GENOMIC DNA]</scope>
    <source>
        <strain evidence="6 12">ARS120-1</strain>
        <strain evidence="7 11">ARS120-2</strain>
        <strain evidence="4 14">ARS50-1</strain>
        <strain evidence="5 13">ARS50-2</strain>
    </source>
</reference>
<dbReference type="OrthoDB" id="44077at2157"/>